<organism evidence="2 3">
    <name type="scientific">Candidatus Methanodesulfokora washburnensis</name>
    <dbReference type="NCBI Taxonomy" id="2478471"/>
    <lineage>
        <taxon>Archaea</taxon>
        <taxon>Thermoproteota</taxon>
        <taxon>Candidatus Korarchaeia</taxon>
        <taxon>Candidatus Korarchaeia incertae sedis</taxon>
        <taxon>Candidatus Methanodesulfokora</taxon>
    </lineage>
</organism>
<feature type="domain" description="Glycosyl transferase family 1" evidence="1">
    <location>
        <begin position="13"/>
        <end position="113"/>
    </location>
</feature>
<sequence>ARSAGLRVSSNIEADADIIIISNAQRDIINKIMDSSRAFLHSTVNEHWGIAVAEAMARGLPAVVHKSGGTWTDLAEEGTAGLGYDDLDEAIDALARLITDKETWNHYSSEGIKRVRELTLDSFTKKLDSLIRRIL</sequence>
<dbReference type="GO" id="GO:0006487">
    <property type="term" value="P:protein N-linked glycosylation"/>
    <property type="evidence" value="ECO:0007669"/>
    <property type="project" value="TreeGrafter"/>
</dbReference>
<dbReference type="SUPFAM" id="SSF53756">
    <property type="entry name" value="UDP-Glycosyltransferase/glycogen phosphorylase"/>
    <property type="match status" value="1"/>
</dbReference>
<name>A0A520KHJ6_9CREN</name>
<comment type="caution">
    <text evidence="2">The sequence shown here is derived from an EMBL/GenBank/DDBJ whole genome shotgun (WGS) entry which is preliminary data.</text>
</comment>
<reference evidence="2 3" key="1">
    <citation type="journal article" date="2019" name="Nat. Microbiol.">
        <title>Wide diversity of methane and short-chain alkane metabolisms in uncultured archaea.</title>
        <authorList>
            <person name="Borrel G."/>
            <person name="Adam P.S."/>
            <person name="McKay L.J."/>
            <person name="Chen L.X."/>
            <person name="Sierra-Garcia I.N."/>
            <person name="Sieber C.M."/>
            <person name="Letourneur Q."/>
            <person name="Ghozlane A."/>
            <person name="Andersen G.L."/>
            <person name="Li W.J."/>
            <person name="Hallam S.J."/>
            <person name="Muyzer G."/>
            <person name="de Oliveira V.M."/>
            <person name="Inskeep W.P."/>
            <person name="Banfield J.F."/>
            <person name="Gribaldo S."/>
        </authorList>
    </citation>
    <scope>NUCLEOTIDE SEQUENCE [LARGE SCALE GENOMIC DNA]</scope>
    <source>
        <strain evidence="2">NM4</strain>
    </source>
</reference>
<evidence type="ECO:0000259" key="1">
    <source>
        <dbReference type="Pfam" id="PF00534"/>
    </source>
</evidence>
<dbReference type="AlphaFoldDB" id="A0A520KHJ6"/>
<accession>A0A520KHJ6</accession>
<evidence type="ECO:0000313" key="3">
    <source>
        <dbReference type="Proteomes" id="UP000316217"/>
    </source>
</evidence>
<dbReference type="PANTHER" id="PTHR45919:SF1">
    <property type="entry name" value="GDP-MAN:MAN(3)GLCNAC(2)-PP-DOL ALPHA-1,2-MANNOSYLTRANSFERASE"/>
    <property type="match status" value="1"/>
</dbReference>
<dbReference type="PANTHER" id="PTHR45919">
    <property type="entry name" value="GDP-MAN:MAN(3)GLCNAC(2)-PP-DOL ALPHA-1,2-MANNOSYLTRANSFERASE"/>
    <property type="match status" value="1"/>
</dbReference>
<keyword evidence="2" id="KW-0808">Transferase</keyword>
<feature type="non-terminal residue" evidence="2">
    <location>
        <position position="1"/>
    </location>
</feature>
<dbReference type="EMBL" id="RXII01000118">
    <property type="protein sequence ID" value="RZN58500.1"/>
    <property type="molecule type" value="Genomic_DNA"/>
</dbReference>
<dbReference type="Pfam" id="PF00534">
    <property type="entry name" value="Glycos_transf_1"/>
    <property type="match status" value="1"/>
</dbReference>
<gene>
    <name evidence="2" type="ORF">EF810_07445</name>
</gene>
<dbReference type="InterPro" id="IPR001296">
    <property type="entry name" value="Glyco_trans_1"/>
</dbReference>
<proteinExistence type="predicted"/>
<dbReference type="GO" id="GO:0004377">
    <property type="term" value="F:GDP-Man:Man(3)GlcNAc(2)-PP-Dol alpha-1,2-mannosyltransferase activity"/>
    <property type="evidence" value="ECO:0007669"/>
    <property type="project" value="InterPro"/>
</dbReference>
<dbReference type="Proteomes" id="UP000316217">
    <property type="component" value="Unassembled WGS sequence"/>
</dbReference>
<evidence type="ECO:0000313" key="2">
    <source>
        <dbReference type="EMBL" id="RZN58500.1"/>
    </source>
</evidence>
<protein>
    <submittedName>
        <fullName evidence="2">Glycosyltransferase family 1 protein</fullName>
    </submittedName>
</protein>
<dbReference type="GO" id="GO:0016020">
    <property type="term" value="C:membrane"/>
    <property type="evidence" value="ECO:0007669"/>
    <property type="project" value="TreeGrafter"/>
</dbReference>
<dbReference type="Gene3D" id="3.40.50.2000">
    <property type="entry name" value="Glycogen Phosphorylase B"/>
    <property type="match status" value="1"/>
</dbReference>
<dbReference type="InterPro" id="IPR038013">
    <property type="entry name" value="ALG11"/>
</dbReference>